<evidence type="ECO:0000313" key="1">
    <source>
        <dbReference type="EMBL" id="CAA0841017.1"/>
    </source>
</evidence>
<keyword evidence="2" id="KW-1185">Reference proteome</keyword>
<proteinExistence type="predicted"/>
<dbReference type="AlphaFoldDB" id="A0A9N7RRH6"/>
<evidence type="ECO:0000313" key="2">
    <source>
        <dbReference type="Proteomes" id="UP001153555"/>
    </source>
</evidence>
<organism evidence="1 2">
    <name type="scientific">Striga hermonthica</name>
    <name type="common">Purple witchweed</name>
    <name type="synonym">Buchnera hermonthica</name>
    <dbReference type="NCBI Taxonomy" id="68872"/>
    <lineage>
        <taxon>Eukaryota</taxon>
        <taxon>Viridiplantae</taxon>
        <taxon>Streptophyta</taxon>
        <taxon>Embryophyta</taxon>
        <taxon>Tracheophyta</taxon>
        <taxon>Spermatophyta</taxon>
        <taxon>Magnoliopsida</taxon>
        <taxon>eudicotyledons</taxon>
        <taxon>Gunneridae</taxon>
        <taxon>Pentapetalae</taxon>
        <taxon>asterids</taxon>
        <taxon>lamiids</taxon>
        <taxon>Lamiales</taxon>
        <taxon>Orobanchaceae</taxon>
        <taxon>Buchnereae</taxon>
        <taxon>Striga</taxon>
    </lineage>
</organism>
<dbReference type="Proteomes" id="UP001153555">
    <property type="component" value="Unassembled WGS sequence"/>
</dbReference>
<gene>
    <name evidence="1" type="ORF">SHERM_07052</name>
</gene>
<reference evidence="1" key="1">
    <citation type="submission" date="2019-12" db="EMBL/GenBank/DDBJ databases">
        <authorList>
            <person name="Scholes J."/>
        </authorList>
    </citation>
    <scope>NUCLEOTIDE SEQUENCE</scope>
</reference>
<comment type="caution">
    <text evidence="1">The sequence shown here is derived from an EMBL/GenBank/DDBJ whole genome shotgun (WGS) entry which is preliminary data.</text>
</comment>
<protein>
    <submittedName>
        <fullName evidence="1">PRA1 family protein H</fullName>
    </submittedName>
</protein>
<accession>A0A9N7RRH6</accession>
<sequence>MFLLPSISAASSHSGRAGRSDMVFDPNPLSLSVPEPPCKLWLRGTGYLKLLSRIWTLLSLLTFTPFSKLATGDFTGTTPS</sequence>
<dbReference type="EMBL" id="CACSLK010034050">
    <property type="protein sequence ID" value="CAA0841017.1"/>
    <property type="molecule type" value="Genomic_DNA"/>
</dbReference>
<name>A0A9N7RRH6_STRHE</name>